<name>A0ABU2NAB3_9PSEU</name>
<feature type="compositionally biased region" description="Low complexity" evidence="2">
    <location>
        <begin position="65"/>
        <end position="86"/>
    </location>
</feature>
<organism evidence="5 6">
    <name type="scientific">Pseudonocardia charpentierae</name>
    <dbReference type="NCBI Taxonomy" id="3075545"/>
    <lineage>
        <taxon>Bacteria</taxon>
        <taxon>Bacillati</taxon>
        <taxon>Actinomycetota</taxon>
        <taxon>Actinomycetes</taxon>
        <taxon>Pseudonocardiales</taxon>
        <taxon>Pseudonocardiaceae</taxon>
        <taxon>Pseudonocardia</taxon>
    </lineage>
</organism>
<sequence length="116" mass="12558">MAQKVDVRFVDDLDGSEASGTVSFALDGRAYEIDLSEENAAKLRDSLATFVAAARRTGSRRPRSQRSSTSEAPAAPARPSREATAAVRTWARENGHEVSERGRIPKAVIEAYNSAH</sequence>
<dbReference type="Pfam" id="PF23359">
    <property type="entry name" value="Lsr2_DNA-bd"/>
    <property type="match status" value="1"/>
</dbReference>
<gene>
    <name evidence="5" type="ORF">RM445_12845</name>
</gene>
<keyword evidence="6" id="KW-1185">Reference proteome</keyword>
<evidence type="ECO:0000256" key="2">
    <source>
        <dbReference type="SAM" id="MobiDB-lite"/>
    </source>
</evidence>
<dbReference type="InterPro" id="IPR024412">
    <property type="entry name" value="Lsr2_dim_dom"/>
</dbReference>
<dbReference type="InterPro" id="IPR042261">
    <property type="entry name" value="Lsr2-like_dimerization"/>
</dbReference>
<reference evidence="6" key="1">
    <citation type="submission" date="2023-07" db="EMBL/GenBank/DDBJ databases">
        <title>30 novel species of actinomycetes from the DSMZ collection.</title>
        <authorList>
            <person name="Nouioui I."/>
        </authorList>
    </citation>
    <scope>NUCLEOTIDE SEQUENCE [LARGE SCALE GENOMIC DNA]</scope>
    <source>
        <strain evidence="6">DSM 45834</strain>
    </source>
</reference>
<dbReference type="Gene3D" id="4.10.320.10">
    <property type="entry name" value="E3-binding domain"/>
    <property type="match status" value="1"/>
</dbReference>
<dbReference type="EMBL" id="JAVREJ010000007">
    <property type="protein sequence ID" value="MDT0350413.1"/>
    <property type="molecule type" value="Genomic_DNA"/>
</dbReference>
<keyword evidence="1" id="KW-0238">DNA-binding</keyword>
<protein>
    <submittedName>
        <fullName evidence="5">Lsr2 family protein</fullName>
    </submittedName>
</protein>
<evidence type="ECO:0000313" key="6">
    <source>
        <dbReference type="Proteomes" id="UP001183202"/>
    </source>
</evidence>
<evidence type="ECO:0000259" key="4">
    <source>
        <dbReference type="Pfam" id="PF23359"/>
    </source>
</evidence>
<dbReference type="Pfam" id="PF11774">
    <property type="entry name" value="Lsr2"/>
    <property type="match status" value="1"/>
</dbReference>
<accession>A0ABU2NAB3</accession>
<feature type="domain" description="Lsr2 DNA-binding" evidence="4">
    <location>
        <begin position="80"/>
        <end position="115"/>
    </location>
</feature>
<dbReference type="Proteomes" id="UP001183202">
    <property type="component" value="Unassembled WGS sequence"/>
</dbReference>
<feature type="domain" description="Lsr2 dimerization" evidence="3">
    <location>
        <begin position="1"/>
        <end position="58"/>
    </location>
</feature>
<dbReference type="InterPro" id="IPR055370">
    <property type="entry name" value="Lsr2_DNA-bd"/>
</dbReference>
<evidence type="ECO:0000256" key="1">
    <source>
        <dbReference type="ARBA" id="ARBA00023125"/>
    </source>
</evidence>
<dbReference type="RefSeq" id="WP_311556447.1">
    <property type="nucleotide sequence ID" value="NZ_JAVREJ010000007.1"/>
</dbReference>
<feature type="region of interest" description="Disordered" evidence="2">
    <location>
        <begin position="54"/>
        <end position="87"/>
    </location>
</feature>
<dbReference type="Gene3D" id="3.30.60.230">
    <property type="entry name" value="Lsr2, dimerization domain"/>
    <property type="match status" value="1"/>
</dbReference>
<dbReference type="InterPro" id="IPR036625">
    <property type="entry name" value="E3-bd_dom_sf"/>
</dbReference>
<evidence type="ECO:0000313" key="5">
    <source>
        <dbReference type="EMBL" id="MDT0350413.1"/>
    </source>
</evidence>
<evidence type="ECO:0000259" key="3">
    <source>
        <dbReference type="Pfam" id="PF11774"/>
    </source>
</evidence>
<proteinExistence type="predicted"/>
<comment type="caution">
    <text evidence="5">The sequence shown here is derived from an EMBL/GenBank/DDBJ whole genome shotgun (WGS) entry which is preliminary data.</text>
</comment>